<dbReference type="InterPro" id="IPR032852">
    <property type="entry name" value="ALKBH2"/>
</dbReference>
<feature type="binding site" evidence="2">
    <location>
        <position position="50"/>
    </location>
    <ligand>
        <name>2-oxoglutarate</name>
        <dbReference type="ChEBI" id="CHEBI:16810"/>
    </ligand>
</feature>
<dbReference type="GO" id="GO:0006307">
    <property type="term" value="P:DNA alkylation repair"/>
    <property type="evidence" value="ECO:0007669"/>
    <property type="project" value="TreeGrafter"/>
</dbReference>
<dbReference type="Pfam" id="PF13532">
    <property type="entry name" value="2OG-FeII_Oxy_2"/>
    <property type="match status" value="1"/>
</dbReference>
<organism evidence="4 5">
    <name type="scientific">Spodoptera exigua</name>
    <name type="common">Beet armyworm</name>
    <name type="synonym">Noctua fulgens</name>
    <dbReference type="NCBI Taxonomy" id="7107"/>
    <lineage>
        <taxon>Eukaryota</taxon>
        <taxon>Metazoa</taxon>
        <taxon>Ecdysozoa</taxon>
        <taxon>Arthropoda</taxon>
        <taxon>Hexapoda</taxon>
        <taxon>Insecta</taxon>
        <taxon>Pterygota</taxon>
        <taxon>Neoptera</taxon>
        <taxon>Endopterygota</taxon>
        <taxon>Lepidoptera</taxon>
        <taxon>Glossata</taxon>
        <taxon>Ditrysia</taxon>
        <taxon>Noctuoidea</taxon>
        <taxon>Noctuidae</taxon>
        <taxon>Amphipyrinae</taxon>
        <taxon>Spodoptera</taxon>
    </lineage>
</organism>
<accession>A0A922MDZ5</accession>
<dbReference type="GO" id="GO:0035516">
    <property type="term" value="F:broad specificity oxidative DNA demethylase activity"/>
    <property type="evidence" value="ECO:0007669"/>
    <property type="project" value="TreeGrafter"/>
</dbReference>
<dbReference type="InterPro" id="IPR027450">
    <property type="entry name" value="AlkB-like"/>
</dbReference>
<dbReference type="PANTHER" id="PTHR31573:SF1">
    <property type="entry name" value="DNA OXIDATIVE DEMETHYLASE ALKBH2"/>
    <property type="match status" value="1"/>
</dbReference>
<dbReference type="InterPro" id="IPR037151">
    <property type="entry name" value="AlkB-like_sf"/>
</dbReference>
<feature type="binding site" evidence="2">
    <location>
        <position position="62"/>
    </location>
    <ligand>
        <name>2-oxoglutarate</name>
        <dbReference type="ChEBI" id="CHEBI:16810"/>
    </ligand>
</feature>
<feature type="domain" description="Alpha-ketoglutarate-dependent dioxygenase AlkB-like" evidence="3">
    <location>
        <begin position="27"/>
        <end position="68"/>
    </location>
</feature>
<dbReference type="GO" id="GO:0008198">
    <property type="term" value="F:ferrous iron binding"/>
    <property type="evidence" value="ECO:0007669"/>
    <property type="project" value="TreeGrafter"/>
</dbReference>
<proteinExistence type="predicted"/>
<evidence type="ECO:0000313" key="4">
    <source>
        <dbReference type="EMBL" id="KAH9634821.1"/>
    </source>
</evidence>
<name>A0A922MDZ5_SPOEX</name>
<evidence type="ECO:0000256" key="2">
    <source>
        <dbReference type="PIRSR" id="PIRSR632852-1"/>
    </source>
</evidence>
<dbReference type="AlphaFoldDB" id="A0A922MDZ5"/>
<dbReference type="Proteomes" id="UP000814243">
    <property type="component" value="Unassembled WGS sequence"/>
</dbReference>
<dbReference type="SUPFAM" id="SSF51197">
    <property type="entry name" value="Clavaminate synthase-like"/>
    <property type="match status" value="1"/>
</dbReference>
<protein>
    <recommendedName>
        <fullName evidence="3">Alpha-ketoglutarate-dependent dioxygenase AlkB-like domain-containing protein</fullName>
    </recommendedName>
</protein>
<dbReference type="EMBL" id="JACEFF010000590">
    <property type="protein sequence ID" value="KAH9634821.1"/>
    <property type="molecule type" value="Genomic_DNA"/>
</dbReference>
<feature type="binding site" evidence="2">
    <location>
        <position position="68"/>
    </location>
    <ligand>
        <name>2-oxoglutarate</name>
        <dbReference type="ChEBI" id="CHEBI:16810"/>
    </ligand>
</feature>
<sequence length="74" mass="8635">MESNVFISNASISPHNNIKSSYSEIDPLKIELEHGSVLLMNPPTNEIWYHSLPTRKKLMAPRINLTFRKMRLKR</sequence>
<evidence type="ECO:0000313" key="5">
    <source>
        <dbReference type="Proteomes" id="UP000814243"/>
    </source>
</evidence>
<comment type="caution">
    <text evidence="4">The sequence shown here is derived from an EMBL/GenBank/DDBJ whole genome shotgun (WGS) entry which is preliminary data.</text>
</comment>
<dbReference type="Gene3D" id="2.60.120.590">
    <property type="entry name" value="Alpha-ketoglutarate-dependent dioxygenase AlkB-like"/>
    <property type="match status" value="1"/>
</dbReference>
<dbReference type="PANTHER" id="PTHR31573">
    <property type="entry name" value="ALPHA-KETOGLUTARATE-DEPENDENT DIOXYGENASE ALKB HOMOLOG 2"/>
    <property type="match status" value="1"/>
</dbReference>
<comment type="cofactor">
    <cofactor evidence="1">
        <name>Fe(2+)</name>
        <dbReference type="ChEBI" id="CHEBI:29033"/>
    </cofactor>
</comment>
<evidence type="ECO:0000256" key="1">
    <source>
        <dbReference type="ARBA" id="ARBA00001954"/>
    </source>
</evidence>
<evidence type="ECO:0000259" key="3">
    <source>
        <dbReference type="Pfam" id="PF13532"/>
    </source>
</evidence>
<dbReference type="GO" id="GO:0051747">
    <property type="term" value="F:cytosine C-5 DNA demethylase activity"/>
    <property type="evidence" value="ECO:0007669"/>
    <property type="project" value="TreeGrafter"/>
</dbReference>
<gene>
    <name evidence="4" type="ORF">HF086_012235</name>
</gene>
<feature type="binding site" evidence="2">
    <location>
        <position position="66"/>
    </location>
    <ligand>
        <name>2-oxoglutarate</name>
        <dbReference type="ChEBI" id="CHEBI:16810"/>
    </ligand>
</feature>
<reference evidence="4" key="1">
    <citation type="journal article" date="2021" name="G3 (Bethesda)">
        <title>Genome and transcriptome analysis of the beet armyworm Spodoptera exigua reveals targets for pest control. .</title>
        <authorList>
            <person name="Simon S."/>
            <person name="Breeschoten T."/>
            <person name="Jansen H.J."/>
            <person name="Dirks R.P."/>
            <person name="Schranz M.E."/>
            <person name="Ros V.I.D."/>
        </authorList>
    </citation>
    <scope>NUCLEOTIDE SEQUENCE</scope>
    <source>
        <strain evidence="4">TB_SE_WUR_2020</strain>
    </source>
</reference>